<keyword evidence="1" id="KW-0472">Membrane</keyword>
<organism evidence="2">
    <name type="scientific">Cyanoptyche gloeocystis</name>
    <dbReference type="NCBI Taxonomy" id="77922"/>
    <lineage>
        <taxon>Eukaryota</taxon>
        <taxon>Glaucocystophyceae</taxon>
        <taxon>Glaucocystophyceae incertae sedis</taxon>
        <taxon>Cyanoptyche</taxon>
    </lineage>
</organism>
<dbReference type="AlphaFoldDB" id="A0A7S2NQ17"/>
<feature type="transmembrane region" description="Helical" evidence="1">
    <location>
        <begin position="20"/>
        <end position="41"/>
    </location>
</feature>
<reference evidence="2" key="1">
    <citation type="submission" date="2021-01" db="EMBL/GenBank/DDBJ databases">
        <authorList>
            <person name="Corre E."/>
            <person name="Pelletier E."/>
            <person name="Niang G."/>
            <person name="Scheremetjew M."/>
            <person name="Finn R."/>
            <person name="Kale V."/>
            <person name="Holt S."/>
            <person name="Cochrane G."/>
            <person name="Meng A."/>
            <person name="Brown T."/>
            <person name="Cohen L."/>
        </authorList>
    </citation>
    <scope>NUCLEOTIDE SEQUENCE</scope>
    <source>
        <strain evidence="2">SAG4.97</strain>
    </source>
</reference>
<accession>A0A7S2NQ17</accession>
<protein>
    <submittedName>
        <fullName evidence="2">Uncharacterized protein</fullName>
    </submittedName>
</protein>
<dbReference type="PANTHER" id="PTHR35124:SF1">
    <property type="entry name" value="CYTOCHROME P450 FAMILY PROTEIN"/>
    <property type="match status" value="1"/>
</dbReference>
<keyword evidence="1" id="KW-1133">Transmembrane helix</keyword>
<sequence>MEKLKKTGLSNRFCPFQTDACLLGLSALCIVVSLFLVLINLEDQGLHVPATSLSVTGSLGQQKPPTSRLSNSIVGGRLLIPNRNFTVLLPKFVLGGVVSQSQFSVSIQAKNIAGRLQNGCVDFFLVNISGSALYSPVVACKDGGVYTFLVDLVEPGIYNLKIRLGGSVGPLISADHCYSEGHNMSFDDVGEQESINFIFRPEQLPGSPAPKALSDSAALEMCSPEEFYHGRFVSDVRNYSIGGALKFNWKPFQTRANCDWPAFWGRKRSFECLEGKWIAFIGDSTLREIALDFAVDLYGSFDPSWAHPSVRNRWNYDRLWDTGHSRPGLPRVSFIFIGHWVLSKNCGGVVSLWRRAVQTRLEHTFGNLSSPTPADTLIFNSGLHDICDLSNETSGASLVNKFDRALGFVSKLGKQLVWKTTSPRLQHCVMHFGYTARARWLDEHVIPMARRHGFQIADQYHLNMVSQVGGDGMHCNKGLSCLVFASSLMNFICPVRESNALEFVPTAPTATNEQRRTIGAKAKSRTKMKH</sequence>
<name>A0A7S2NQ17_9EUKA</name>
<gene>
    <name evidence="2" type="ORF">CGLO1086_LOCUS860</name>
</gene>
<dbReference type="EMBL" id="HBGX01001980">
    <property type="protein sequence ID" value="CAD9552540.1"/>
    <property type="molecule type" value="Transcribed_RNA"/>
</dbReference>
<evidence type="ECO:0000256" key="1">
    <source>
        <dbReference type="SAM" id="Phobius"/>
    </source>
</evidence>
<evidence type="ECO:0000313" key="2">
    <source>
        <dbReference type="EMBL" id="CAD9552540.1"/>
    </source>
</evidence>
<dbReference type="PANTHER" id="PTHR35124">
    <property type="entry name" value="CYTOCHROME P450 FAMILY PROTEIN"/>
    <property type="match status" value="1"/>
</dbReference>
<keyword evidence="1" id="KW-0812">Transmembrane</keyword>
<proteinExistence type="predicted"/>